<reference evidence="13" key="1">
    <citation type="journal article" date="2011" name="Genome Biol.">
        <title>The draft genome of the carcinogenic human liver fluke Clonorchis sinensis.</title>
        <authorList>
            <person name="Wang X."/>
            <person name="Chen W."/>
            <person name="Huang Y."/>
            <person name="Sun J."/>
            <person name="Men J."/>
            <person name="Liu H."/>
            <person name="Luo F."/>
            <person name="Guo L."/>
            <person name="Lv X."/>
            <person name="Deng C."/>
            <person name="Zhou C."/>
            <person name="Fan Y."/>
            <person name="Li X."/>
            <person name="Huang L."/>
            <person name="Hu Y."/>
            <person name="Liang C."/>
            <person name="Hu X."/>
            <person name="Xu J."/>
            <person name="Yu X."/>
        </authorList>
    </citation>
    <scope>NUCLEOTIDE SEQUENCE [LARGE SCALE GENOMIC DNA]</scope>
    <source>
        <strain evidence="13">Henan</strain>
    </source>
</reference>
<dbReference type="SUPFAM" id="SSF49265">
    <property type="entry name" value="Fibronectin type III"/>
    <property type="match status" value="1"/>
</dbReference>
<dbReference type="InterPro" id="IPR013783">
    <property type="entry name" value="Ig-like_fold"/>
</dbReference>
<keyword evidence="7" id="KW-0472">Membrane</keyword>
<dbReference type="InterPro" id="IPR050713">
    <property type="entry name" value="RTP_Phos/Ushers"/>
</dbReference>
<evidence type="ECO:0000256" key="5">
    <source>
        <dbReference type="ARBA" id="ARBA00022912"/>
    </source>
</evidence>
<evidence type="ECO:0000256" key="1">
    <source>
        <dbReference type="ARBA" id="ARBA00004167"/>
    </source>
</evidence>
<sequence length="1004" mass="111299">MVYDDSGRILRSEQSTNQQLRIQRLPTCTHLLVGVRARVDNIKGPESELKEFVINELQIVVEDLMVENVGDNYQKVTWKPTSAGSYACPRYYRVTQTRVESNDQPTVVKLQAAEKTELIFSTHPGCNTYTYEVVPIEESSGETRGTPANLTRKSQPPKLHAPTGVAVEQQYGGVVKISWKRVSHERSCGEFEYAVYANKTMGTDYTRVPAAATQTEKIVKLEQCTEYIVYVESIRTMDNITERVQSDAVRLRTKVEKPAPVASLAVTESKATSQKLTWDAPTNQLKCAWYELVKEKASNPGHPVVVHLDLVDTSYEFQQLTPGTTYKYKIRVVADGVAGDYSAEVVQATHTSAEDVIVDEGDSPLMVISSVDLRTVSLKLELSTINMVTAVHAVTLVVQPLLGSSQKPSHAYNNTAFPNSLHEAWNRKISSGMGPWEVLVWQQRIQPGVNNSNIPEKHTFTDILFQLGQYGVGCDTSLPCTNIPLLPGTRYSVQLKVYAGENIVESPPHLVTTRTDLSALSSLMAYIVLISFLGIGLLVAENAGFHIFPFSGPPEVELEKYKHASNFEMSAGQSTYDRPTATEAIAQEETEQFAAIPGAKQSAAPKTTSIGIDELSAYLQECLQPHNSFLVDQFNSLRKTDVDTGAQHALSTSLAMQPENVELNRSMDALPYDQNLVLVQGDASSLEEGRYINASYIFDIAPPSEPSEPPAVDLNCTPYIATQAPSPGTAGDFWQMVFEQKVNSIVQLAPSLGEFIPDFDAYWPTTFDDAKTYTSGTVELQIYLLSESAHSGYMRRKLSVTSSVDPDNPHEVTQFQLLNWPEQGVPDSQEFRFMLTAYRVFKFTETTLNSPTVVHCNNGIGRTGTFIAADIIKNHLEEGAEFIDIAGVVEQLRECRMNMVQKNLCVQPRQVGPVTPTACSPRQNVVTVQRKPLGLVLFVAALLISLQYEPHGLEAWSIYAYRNTISINEYLGHFNSLYLCQTNKYLNNNGQFRMKGSCAGHLTD</sequence>
<feature type="domain" description="Fibronectin type-III" evidence="12">
    <location>
        <begin position="260"/>
        <end position="355"/>
    </location>
</feature>
<keyword evidence="3" id="KW-0732">Signal</keyword>
<evidence type="ECO:0000259" key="10">
    <source>
        <dbReference type="PROSITE" id="PS50055"/>
    </source>
</evidence>
<dbReference type="CDD" id="cd00047">
    <property type="entry name" value="PTPc"/>
    <property type="match status" value="1"/>
</dbReference>
<keyword evidence="4" id="KW-0378">Hydrolase</keyword>
<feature type="domain" description="Tyrosine specific protein phosphatases" evidence="11">
    <location>
        <begin position="831"/>
        <end position="901"/>
    </location>
</feature>
<dbReference type="InterPro" id="IPR036116">
    <property type="entry name" value="FN3_sf"/>
</dbReference>
<dbReference type="GO" id="GO:0016020">
    <property type="term" value="C:membrane"/>
    <property type="evidence" value="ECO:0007669"/>
    <property type="project" value="UniProtKB-SubCell"/>
</dbReference>
<dbReference type="EMBL" id="DF143999">
    <property type="protein sequence ID" value="GAA55341.1"/>
    <property type="molecule type" value="Genomic_DNA"/>
</dbReference>
<proteinExistence type="predicted"/>
<keyword evidence="8" id="KW-0325">Glycoprotein</keyword>
<dbReference type="AlphaFoldDB" id="G7YQW1"/>
<dbReference type="InterPro" id="IPR000242">
    <property type="entry name" value="PTP_cat"/>
</dbReference>
<dbReference type="PANTHER" id="PTHR46957">
    <property type="entry name" value="CYTOKINE RECEPTOR"/>
    <property type="match status" value="1"/>
</dbReference>
<dbReference type="InterPro" id="IPR000387">
    <property type="entry name" value="Tyr_Pase_dom"/>
</dbReference>
<evidence type="ECO:0000256" key="9">
    <source>
        <dbReference type="SAM" id="MobiDB-lite"/>
    </source>
</evidence>
<dbReference type="Gene3D" id="2.60.40.10">
    <property type="entry name" value="Immunoglobulins"/>
    <property type="match status" value="2"/>
</dbReference>
<dbReference type="Pfam" id="PF00102">
    <property type="entry name" value="Y_phosphatase"/>
    <property type="match status" value="1"/>
</dbReference>
<dbReference type="Proteomes" id="UP000008909">
    <property type="component" value="Unassembled WGS sequence"/>
</dbReference>
<evidence type="ECO:0000313" key="13">
    <source>
        <dbReference type="EMBL" id="GAA55341.1"/>
    </source>
</evidence>
<protein>
    <submittedName>
        <fullName evidence="13">Protein-tyrosine phosphatase</fullName>
    </submittedName>
</protein>
<accession>G7YQW1</accession>
<dbReference type="SMART" id="SM00060">
    <property type="entry name" value="FN3"/>
    <property type="match status" value="3"/>
</dbReference>
<dbReference type="PANTHER" id="PTHR46957:SF3">
    <property type="entry name" value="CYTOKINE RECEPTOR"/>
    <property type="match status" value="1"/>
</dbReference>
<dbReference type="PROSITE" id="PS50853">
    <property type="entry name" value="FN3"/>
    <property type="match status" value="2"/>
</dbReference>
<evidence type="ECO:0000313" key="14">
    <source>
        <dbReference type="Proteomes" id="UP000008909"/>
    </source>
</evidence>
<dbReference type="InterPro" id="IPR016130">
    <property type="entry name" value="Tyr_Pase_AS"/>
</dbReference>
<feature type="domain" description="Tyrosine-protein phosphatase" evidence="10">
    <location>
        <begin position="630"/>
        <end position="901"/>
    </location>
</feature>
<dbReference type="Pfam" id="PF00041">
    <property type="entry name" value="fn3"/>
    <property type="match status" value="1"/>
</dbReference>
<dbReference type="GO" id="GO:0004725">
    <property type="term" value="F:protein tyrosine phosphatase activity"/>
    <property type="evidence" value="ECO:0007669"/>
    <property type="project" value="InterPro"/>
</dbReference>
<evidence type="ECO:0000259" key="11">
    <source>
        <dbReference type="PROSITE" id="PS50056"/>
    </source>
</evidence>
<evidence type="ECO:0000256" key="4">
    <source>
        <dbReference type="ARBA" id="ARBA00022801"/>
    </source>
</evidence>
<reference key="2">
    <citation type="submission" date="2011-10" db="EMBL/GenBank/DDBJ databases">
        <title>The genome and transcriptome sequence of Clonorchis sinensis provide insights into the carcinogenic liver fluke.</title>
        <authorList>
            <person name="Wang X."/>
            <person name="Huang Y."/>
            <person name="Chen W."/>
            <person name="Liu H."/>
            <person name="Guo L."/>
            <person name="Chen Y."/>
            <person name="Luo F."/>
            <person name="Zhou W."/>
            <person name="Sun J."/>
            <person name="Mao Q."/>
            <person name="Liang P."/>
            <person name="Zhou C."/>
            <person name="Tian Y."/>
            <person name="Men J."/>
            <person name="Lv X."/>
            <person name="Huang L."/>
            <person name="Zhou J."/>
            <person name="Hu Y."/>
            <person name="Li R."/>
            <person name="Zhang F."/>
            <person name="Lei H."/>
            <person name="Li X."/>
            <person name="Hu X."/>
            <person name="Liang C."/>
            <person name="Xu J."/>
            <person name="Wu Z."/>
            <person name="Yu X."/>
        </authorList>
    </citation>
    <scope>NUCLEOTIDE SEQUENCE</scope>
    <source>
        <strain>Henan</strain>
    </source>
</reference>
<feature type="compositionally biased region" description="Polar residues" evidence="9">
    <location>
        <begin position="142"/>
        <end position="154"/>
    </location>
</feature>
<name>G7YQW1_CLOSI</name>
<gene>
    <name evidence="13" type="ORF">CLF_107636</name>
</gene>
<dbReference type="SUPFAM" id="SSF52799">
    <property type="entry name" value="(Phosphotyrosine protein) phosphatases II"/>
    <property type="match status" value="1"/>
</dbReference>
<dbReference type="PROSITE" id="PS50055">
    <property type="entry name" value="TYR_PHOSPHATASE_PTP"/>
    <property type="match status" value="1"/>
</dbReference>
<dbReference type="SMART" id="SM00194">
    <property type="entry name" value="PTPc"/>
    <property type="match status" value="1"/>
</dbReference>
<evidence type="ECO:0000256" key="8">
    <source>
        <dbReference type="ARBA" id="ARBA00023180"/>
    </source>
</evidence>
<evidence type="ECO:0000256" key="6">
    <source>
        <dbReference type="ARBA" id="ARBA00022989"/>
    </source>
</evidence>
<keyword evidence="6" id="KW-1133">Transmembrane helix</keyword>
<dbReference type="InterPro" id="IPR003595">
    <property type="entry name" value="Tyr_Pase_cat"/>
</dbReference>
<feature type="region of interest" description="Disordered" evidence="9">
    <location>
        <begin position="138"/>
        <end position="159"/>
    </location>
</feature>
<organism evidence="13 14">
    <name type="scientific">Clonorchis sinensis</name>
    <name type="common">Chinese liver fluke</name>
    <dbReference type="NCBI Taxonomy" id="79923"/>
    <lineage>
        <taxon>Eukaryota</taxon>
        <taxon>Metazoa</taxon>
        <taxon>Spiralia</taxon>
        <taxon>Lophotrochozoa</taxon>
        <taxon>Platyhelminthes</taxon>
        <taxon>Trematoda</taxon>
        <taxon>Digenea</taxon>
        <taxon>Opisthorchiida</taxon>
        <taxon>Opisthorchiata</taxon>
        <taxon>Opisthorchiidae</taxon>
        <taxon>Clonorchis</taxon>
    </lineage>
</organism>
<dbReference type="PRINTS" id="PR00700">
    <property type="entry name" value="PRTYPHPHTASE"/>
</dbReference>
<keyword evidence="5" id="KW-0904">Protein phosphatase</keyword>
<dbReference type="CDD" id="cd00063">
    <property type="entry name" value="FN3"/>
    <property type="match status" value="1"/>
</dbReference>
<keyword evidence="14" id="KW-1185">Reference proteome</keyword>
<evidence type="ECO:0000259" key="12">
    <source>
        <dbReference type="PROSITE" id="PS50853"/>
    </source>
</evidence>
<evidence type="ECO:0000256" key="2">
    <source>
        <dbReference type="ARBA" id="ARBA00022692"/>
    </source>
</evidence>
<keyword evidence="2" id="KW-0812">Transmembrane</keyword>
<dbReference type="PROSITE" id="PS00383">
    <property type="entry name" value="TYR_PHOSPHATASE_1"/>
    <property type="match status" value="1"/>
</dbReference>
<evidence type="ECO:0000256" key="7">
    <source>
        <dbReference type="ARBA" id="ARBA00023136"/>
    </source>
</evidence>
<dbReference type="Gene3D" id="3.90.190.10">
    <property type="entry name" value="Protein tyrosine phosphatase superfamily"/>
    <property type="match status" value="1"/>
</dbReference>
<comment type="subcellular location">
    <subcellularLocation>
        <location evidence="1">Membrane</location>
        <topology evidence="1">Single-pass membrane protein</topology>
    </subcellularLocation>
</comment>
<feature type="domain" description="Fibronectin type-III" evidence="12">
    <location>
        <begin position="60"/>
        <end position="157"/>
    </location>
</feature>
<dbReference type="SMART" id="SM00404">
    <property type="entry name" value="PTPc_motif"/>
    <property type="match status" value="1"/>
</dbReference>
<dbReference type="InterPro" id="IPR029021">
    <property type="entry name" value="Prot-tyrosine_phosphatase-like"/>
</dbReference>
<dbReference type="InterPro" id="IPR003961">
    <property type="entry name" value="FN3_dom"/>
</dbReference>
<dbReference type="PROSITE" id="PS50056">
    <property type="entry name" value="TYR_PHOSPHATASE_2"/>
    <property type="match status" value="1"/>
</dbReference>
<evidence type="ECO:0000256" key="3">
    <source>
        <dbReference type="ARBA" id="ARBA00022729"/>
    </source>
</evidence>